<gene>
    <name evidence="4" type="ORF">MSBRW_1823</name>
</gene>
<keyword evidence="2" id="KW-0472">Membrane</keyword>
<dbReference type="Gene3D" id="3.90.182.10">
    <property type="entry name" value="Toxin - Anthrax Protective Antigen,domain 1"/>
    <property type="match status" value="1"/>
</dbReference>
<proteinExistence type="inferred from homology"/>
<comment type="similarity">
    <text evidence="1">Belongs to the UPF0252 family.</text>
</comment>
<dbReference type="Proteomes" id="UP000033038">
    <property type="component" value="Chromosome"/>
</dbReference>
<dbReference type="InterPro" id="IPR007562">
    <property type="entry name" value="Transglutaminase-like_domain"/>
</dbReference>
<dbReference type="SUPFAM" id="SSF54001">
    <property type="entry name" value="Cysteine proteinases"/>
    <property type="match status" value="1"/>
</dbReference>
<feature type="transmembrane region" description="Helical" evidence="2">
    <location>
        <begin position="34"/>
        <end position="52"/>
    </location>
</feature>
<feature type="domain" description="Transglutaminase-like" evidence="3">
    <location>
        <begin position="408"/>
        <end position="475"/>
    </location>
</feature>
<dbReference type="HOGENOM" id="CLU_516413_0_0_2"/>
<dbReference type="EMBL" id="CP009526">
    <property type="protein sequence ID" value="AKB51076.1"/>
    <property type="molecule type" value="Genomic_DNA"/>
</dbReference>
<name>A0A0E3LLD4_METBA</name>
<dbReference type="GeneID" id="24823313"/>
<evidence type="ECO:0000313" key="5">
    <source>
        <dbReference type="Proteomes" id="UP000033038"/>
    </source>
</evidence>
<evidence type="ECO:0000256" key="1">
    <source>
        <dbReference type="ARBA" id="ARBA00007458"/>
    </source>
</evidence>
<dbReference type="KEGG" id="mbw:MSBRW_1823"/>
<evidence type="ECO:0000313" key="4">
    <source>
        <dbReference type="EMBL" id="AKB51076.1"/>
    </source>
</evidence>
<protein>
    <recommendedName>
        <fullName evidence="3">Transglutaminase-like domain-containing protein</fullName>
    </recommendedName>
</protein>
<dbReference type="PATRIC" id="fig|1434109.4.peg.2310"/>
<sequence length="527" mass="56989">MIDADISHTIAKLAKLAVVLVVLYGAAHRLRFNFTTPAIIIIALCGAGAVIVDFDGDGLNTPSEIQHDTNIFASDSDSDGISDGYEINTLHTDPANGDTDSDKISDFDEVNKYKTNPLSENSDGDLYGDYQEIFEFGTDPNSRTVSKLIVKTSPVSGDIFIDGEFQGNGQISTELKPGKYKVQYGNVNNHHSPQSQLVTLKFGQQMNIVGDYESYSPSKLVISSTVSDMSGVSPAVYSYYVNSKKQLFQVTIANNGESSAENVILSTRIEGGDWVSESINEISPNKVSKIGVTSNIPEKVFEKAGKESTKNLYLKLEYSSSGTKQPVVESTVSLKVYGKNALPLVDTSRLASADAGISLKSFYSYYIDPHDSNVRCIAANATMGIDDDLEKAKLIFDALGQYGVYYVSDPNDPLGTGIDYIQTPSETLSLKGGDCDDLAVLYASALESVGVDTALIHIPGHVFVAFKVEGSWNLIETTMIKAPEITDGHEISYFDQATSSGYDTYTENASSALIVMTEEAWEQGITS</sequence>
<dbReference type="Gene3D" id="3.10.620.30">
    <property type="match status" value="1"/>
</dbReference>
<evidence type="ECO:0000259" key="3">
    <source>
        <dbReference type="Pfam" id="PF04473"/>
    </source>
</evidence>
<organism evidence="4 5">
    <name type="scientific">Methanosarcina barkeri str. Wiesmoor</name>
    <dbReference type="NCBI Taxonomy" id="1434109"/>
    <lineage>
        <taxon>Archaea</taxon>
        <taxon>Methanobacteriati</taxon>
        <taxon>Methanobacteriota</taxon>
        <taxon>Stenosarchaea group</taxon>
        <taxon>Methanomicrobia</taxon>
        <taxon>Methanosarcinales</taxon>
        <taxon>Methanosarcinaceae</taxon>
        <taxon>Methanosarcina</taxon>
    </lineage>
</organism>
<accession>A0A0E3LLD4</accession>
<keyword evidence="2" id="KW-0812">Transmembrane</keyword>
<dbReference type="Pfam" id="PF04473">
    <property type="entry name" value="DUF553"/>
    <property type="match status" value="1"/>
</dbReference>
<dbReference type="InterPro" id="IPR038765">
    <property type="entry name" value="Papain-like_cys_pep_sf"/>
</dbReference>
<evidence type="ECO:0000256" key="2">
    <source>
        <dbReference type="SAM" id="Phobius"/>
    </source>
</evidence>
<dbReference type="AlphaFoldDB" id="A0A0E3LLD4"/>
<reference evidence="4 5" key="1">
    <citation type="submission" date="2014-07" db="EMBL/GenBank/DDBJ databases">
        <title>Methanogenic archaea and the global carbon cycle.</title>
        <authorList>
            <person name="Henriksen J.R."/>
            <person name="Luke J."/>
            <person name="Reinhart S."/>
            <person name="Benedict M.N."/>
            <person name="Youngblut N.D."/>
            <person name="Metcalf M.E."/>
            <person name="Whitaker R.J."/>
            <person name="Metcalf W.W."/>
        </authorList>
    </citation>
    <scope>NUCLEOTIDE SEQUENCE [LARGE SCALE GENOMIC DNA]</scope>
    <source>
        <strain evidence="4 5">Wiesmoor</strain>
    </source>
</reference>
<keyword evidence="2" id="KW-1133">Transmembrane helix</keyword>
<dbReference type="RefSeq" id="WP_011307853.1">
    <property type="nucleotide sequence ID" value="NZ_CP009526.1"/>
</dbReference>